<comment type="caution">
    <text evidence="2">The sequence shown here is derived from an EMBL/GenBank/DDBJ whole genome shotgun (WGS) entry which is preliminary data.</text>
</comment>
<dbReference type="Proteomes" id="UP000295023">
    <property type="component" value="Unassembled WGS sequence"/>
</dbReference>
<evidence type="ECO:0000313" key="3">
    <source>
        <dbReference type="Proteomes" id="UP000295023"/>
    </source>
</evidence>
<keyword evidence="3" id="KW-1185">Reference proteome</keyword>
<gene>
    <name evidence="2" type="ORF">EXY23_26855</name>
</gene>
<dbReference type="OrthoDB" id="9799894at2"/>
<evidence type="ECO:0000313" key="2">
    <source>
        <dbReference type="EMBL" id="TCZ51571.1"/>
    </source>
</evidence>
<feature type="region of interest" description="Disordered" evidence="1">
    <location>
        <begin position="49"/>
        <end position="86"/>
    </location>
</feature>
<dbReference type="InterPro" id="IPR009562">
    <property type="entry name" value="DUF1178"/>
</dbReference>
<dbReference type="RefSeq" id="WP_132297560.1">
    <property type="nucleotide sequence ID" value="NZ_SKBM01000055.1"/>
</dbReference>
<name>A0A4R4D2H8_9PROT</name>
<protein>
    <submittedName>
        <fullName evidence="2">DUF1178 family protein</fullName>
    </submittedName>
</protein>
<accession>A0A4R4D2H8</accession>
<dbReference type="EMBL" id="SKBM01000055">
    <property type="protein sequence ID" value="TCZ51571.1"/>
    <property type="molecule type" value="Genomic_DNA"/>
</dbReference>
<evidence type="ECO:0000256" key="1">
    <source>
        <dbReference type="SAM" id="MobiDB-lite"/>
    </source>
</evidence>
<dbReference type="PIRSF" id="PIRSF032131">
    <property type="entry name" value="UCP032131"/>
    <property type="match status" value="1"/>
</dbReference>
<reference evidence="2 3" key="1">
    <citation type="submission" date="2019-03" db="EMBL/GenBank/DDBJ databases">
        <title>Paracraurococcus aquatilis NE82 genome sequence.</title>
        <authorList>
            <person name="Zhao Y."/>
            <person name="Du Z."/>
        </authorList>
    </citation>
    <scope>NUCLEOTIDE SEQUENCE [LARGE SCALE GENOMIC DNA]</scope>
    <source>
        <strain evidence="2 3">NE82</strain>
    </source>
</reference>
<dbReference type="AlphaFoldDB" id="A0A4R4D2H8"/>
<proteinExistence type="predicted"/>
<organism evidence="2 3">
    <name type="scientific">Roseicella aquatilis</name>
    <dbReference type="NCBI Taxonomy" id="2527868"/>
    <lineage>
        <taxon>Bacteria</taxon>
        <taxon>Pseudomonadati</taxon>
        <taxon>Pseudomonadota</taxon>
        <taxon>Alphaproteobacteria</taxon>
        <taxon>Acetobacterales</taxon>
        <taxon>Roseomonadaceae</taxon>
        <taxon>Roseicella</taxon>
    </lineage>
</organism>
<feature type="compositionally biased region" description="Pro residues" evidence="1">
    <location>
        <begin position="63"/>
        <end position="78"/>
    </location>
</feature>
<sequence length="159" mass="17177">MIHYDLRCTAGHDFDGWFKDSAAYEKQAKAGFVECPVCGSTEVSKQLMAPAIPKKGRSRAKETPPPVPATPPAPPPGDAPAAAGPMPAQVLALLQRMRSEVEKNCDYVGKDFAEEARKMHRGESDRRGIYGEASDTDAASLQEEGIEVARLPWVPRADG</sequence>
<dbReference type="Pfam" id="PF06676">
    <property type="entry name" value="DUF1178"/>
    <property type="match status" value="1"/>
</dbReference>